<sequence>MSHTVSVVIPVYNGAPFIARTIKSVLAQSLRPQEIIVVDDGSIDDTARLLSQFADEIRVVSIPNGGVSNARNVGFAVATGDYIAFLDADDVWYPDKLKVQIGAMRKFPDVGFCCCDYIVFDKSRGEFVNHFSAFDKTDLLSFDEPMTASPYTALLRENFVGTASSVVVRRSTLEHCGLFNVHLRQAEDYDLWLRCAKVTSFLVLSAQLMNKTTHDTNLTNDYLDTLLCHERVLQSLSQDVAVASTGWTRRTREASLAKVRYQIGNLLFEEARVGKAFRYYFSGLRTSLTLENAMQFLYYTSRKTARLLSIGMIRNKESSR</sequence>
<dbReference type="Gene3D" id="3.90.550.10">
    <property type="entry name" value="Spore Coat Polysaccharide Biosynthesis Protein SpsA, Chain A"/>
    <property type="match status" value="1"/>
</dbReference>
<organism evidence="2 3">
    <name type="scientific">Pseudoduganella namucuonensis</name>
    <dbReference type="NCBI Taxonomy" id="1035707"/>
    <lineage>
        <taxon>Bacteria</taxon>
        <taxon>Pseudomonadati</taxon>
        <taxon>Pseudomonadota</taxon>
        <taxon>Betaproteobacteria</taxon>
        <taxon>Burkholderiales</taxon>
        <taxon>Oxalobacteraceae</taxon>
        <taxon>Telluria group</taxon>
        <taxon>Pseudoduganella</taxon>
    </lineage>
</organism>
<evidence type="ECO:0000313" key="3">
    <source>
        <dbReference type="Proteomes" id="UP000199391"/>
    </source>
</evidence>
<dbReference type="Proteomes" id="UP000199391">
    <property type="component" value="Unassembled WGS sequence"/>
</dbReference>
<dbReference type="SUPFAM" id="SSF53448">
    <property type="entry name" value="Nucleotide-diphospho-sugar transferases"/>
    <property type="match status" value="1"/>
</dbReference>
<reference evidence="3" key="1">
    <citation type="submission" date="2016-10" db="EMBL/GenBank/DDBJ databases">
        <authorList>
            <person name="Varghese N."/>
            <person name="Submissions S."/>
        </authorList>
    </citation>
    <scope>NUCLEOTIDE SEQUENCE [LARGE SCALE GENOMIC DNA]</scope>
    <source>
        <strain evidence="3">CGMCC 1.11014</strain>
    </source>
</reference>
<evidence type="ECO:0000259" key="1">
    <source>
        <dbReference type="Pfam" id="PF00535"/>
    </source>
</evidence>
<accession>A0A1I7M535</accession>
<dbReference type="InterPro" id="IPR050834">
    <property type="entry name" value="Glycosyltransf_2"/>
</dbReference>
<dbReference type="EMBL" id="FPBO01000058">
    <property type="protein sequence ID" value="SFV17023.1"/>
    <property type="molecule type" value="Genomic_DNA"/>
</dbReference>
<dbReference type="Pfam" id="PF00535">
    <property type="entry name" value="Glycos_transf_2"/>
    <property type="match status" value="1"/>
</dbReference>
<dbReference type="InterPro" id="IPR001173">
    <property type="entry name" value="Glyco_trans_2-like"/>
</dbReference>
<keyword evidence="3" id="KW-1185">Reference proteome</keyword>
<protein>
    <submittedName>
        <fullName evidence="2">Glycosyltransferase involved in cell wall bisynthesis</fullName>
    </submittedName>
</protein>
<keyword evidence="2" id="KW-0808">Transferase</keyword>
<name>A0A1I7M535_9BURK</name>
<dbReference type="PANTHER" id="PTHR43685">
    <property type="entry name" value="GLYCOSYLTRANSFERASE"/>
    <property type="match status" value="1"/>
</dbReference>
<dbReference type="PANTHER" id="PTHR43685:SF2">
    <property type="entry name" value="GLYCOSYLTRANSFERASE 2-LIKE DOMAIN-CONTAINING PROTEIN"/>
    <property type="match status" value="1"/>
</dbReference>
<evidence type="ECO:0000313" key="2">
    <source>
        <dbReference type="EMBL" id="SFV17023.1"/>
    </source>
</evidence>
<dbReference type="InterPro" id="IPR029044">
    <property type="entry name" value="Nucleotide-diphossugar_trans"/>
</dbReference>
<dbReference type="AlphaFoldDB" id="A0A1I7M535"/>
<proteinExistence type="predicted"/>
<dbReference type="GO" id="GO:0016740">
    <property type="term" value="F:transferase activity"/>
    <property type="evidence" value="ECO:0007669"/>
    <property type="project" value="UniProtKB-KW"/>
</dbReference>
<feature type="domain" description="Glycosyltransferase 2-like" evidence="1">
    <location>
        <begin position="6"/>
        <end position="142"/>
    </location>
</feature>
<dbReference type="STRING" id="1035707.SAMN05216552_105812"/>
<gene>
    <name evidence="2" type="ORF">SAMN05216552_105812</name>
</gene>
<dbReference type="OrthoDB" id="9798249at2"/>
<dbReference type="RefSeq" id="WP_093561190.1">
    <property type="nucleotide sequence ID" value="NZ_FPBO01000058.1"/>
</dbReference>